<accession>A0A4Y7TN67</accession>
<comment type="cofactor">
    <cofactor evidence="1">
        <name>Fe(2+)</name>
        <dbReference type="ChEBI" id="CHEBI:29033"/>
    </cofactor>
</comment>
<dbReference type="GO" id="GO:0051213">
    <property type="term" value="F:dioxygenase activity"/>
    <property type="evidence" value="ECO:0007669"/>
    <property type="project" value="UniProtKB-KW"/>
</dbReference>
<reference evidence="8 9" key="1">
    <citation type="journal article" date="2019" name="Nat. Ecol. Evol.">
        <title>Megaphylogeny resolves global patterns of mushroom evolution.</title>
        <authorList>
            <person name="Varga T."/>
            <person name="Krizsan K."/>
            <person name="Foldi C."/>
            <person name="Dima B."/>
            <person name="Sanchez-Garcia M."/>
            <person name="Sanchez-Ramirez S."/>
            <person name="Szollosi G.J."/>
            <person name="Szarkandi J.G."/>
            <person name="Papp V."/>
            <person name="Albert L."/>
            <person name="Andreopoulos W."/>
            <person name="Angelini C."/>
            <person name="Antonin V."/>
            <person name="Barry K.W."/>
            <person name="Bougher N.L."/>
            <person name="Buchanan P."/>
            <person name="Buyck B."/>
            <person name="Bense V."/>
            <person name="Catcheside P."/>
            <person name="Chovatia M."/>
            <person name="Cooper J."/>
            <person name="Damon W."/>
            <person name="Desjardin D."/>
            <person name="Finy P."/>
            <person name="Geml J."/>
            <person name="Haridas S."/>
            <person name="Hughes K."/>
            <person name="Justo A."/>
            <person name="Karasinski D."/>
            <person name="Kautmanova I."/>
            <person name="Kiss B."/>
            <person name="Kocsube S."/>
            <person name="Kotiranta H."/>
            <person name="LaButti K.M."/>
            <person name="Lechner B.E."/>
            <person name="Liimatainen K."/>
            <person name="Lipzen A."/>
            <person name="Lukacs Z."/>
            <person name="Mihaltcheva S."/>
            <person name="Morgado L.N."/>
            <person name="Niskanen T."/>
            <person name="Noordeloos M.E."/>
            <person name="Ohm R.A."/>
            <person name="Ortiz-Santana B."/>
            <person name="Ovrebo C."/>
            <person name="Racz N."/>
            <person name="Riley R."/>
            <person name="Savchenko A."/>
            <person name="Shiryaev A."/>
            <person name="Soop K."/>
            <person name="Spirin V."/>
            <person name="Szebenyi C."/>
            <person name="Tomsovsky M."/>
            <person name="Tulloss R.E."/>
            <person name="Uehling J."/>
            <person name="Grigoriev I.V."/>
            <person name="Vagvolgyi C."/>
            <person name="Papp T."/>
            <person name="Martin F.M."/>
            <person name="Miettinen O."/>
            <person name="Hibbett D.S."/>
            <person name="Nagy L.G."/>
        </authorList>
    </citation>
    <scope>NUCLEOTIDE SEQUENCE [LARGE SCALE GENOMIC DNA]</scope>
    <source>
        <strain evidence="8 9">FP101781</strain>
    </source>
</reference>
<dbReference type="OrthoDB" id="3200752at2759"/>
<keyword evidence="9" id="KW-1185">Reference proteome</keyword>
<comment type="caution">
    <text evidence="8">The sequence shown here is derived from an EMBL/GenBank/DDBJ whole genome shotgun (WGS) entry which is preliminary data.</text>
</comment>
<keyword evidence="3" id="KW-0223">Dioxygenase</keyword>
<gene>
    <name evidence="8" type="ORF">FA13DRAFT_1788587</name>
</gene>
<evidence type="ECO:0000313" key="9">
    <source>
        <dbReference type="Proteomes" id="UP000298030"/>
    </source>
</evidence>
<dbReference type="Pfam" id="PF12851">
    <property type="entry name" value="Tet_JBP"/>
    <property type="match status" value="1"/>
</dbReference>
<evidence type="ECO:0000256" key="1">
    <source>
        <dbReference type="ARBA" id="ARBA00001954"/>
    </source>
</evidence>
<dbReference type="AlphaFoldDB" id="A0A4Y7TN67"/>
<evidence type="ECO:0000313" key="8">
    <source>
        <dbReference type="EMBL" id="TEB34979.1"/>
    </source>
</evidence>
<sequence>MEEAKESPGLSLCQQVSDFMRMVLRFKIDGTDPSLVPIPAGLSANMMEDSYLCVDILLRACQTINTYQTPWTLHELRNWRRGGRKKEFPLTAELIHPSVNGQKEVYRDTPCNVRDREGRIMCYYLPGILSQRRQRQLQTAILDLCDSSIQPLTLDPASGRHWRTNSVLFKDGDTMNLRMDPGAACYSPCWLEQGHPHSPPGPSATLMNNIANLTLLQDTQEVAALMGGILSIIHPALFQRGMDVWKTLYADPWPLRNGDRVRDLLDLWATPFTAMSVIANRETPHHRDLNGGLNFFDAILTFGTYEEGRFELPEIGRRFRYDRGTAIFMEARSLAHGASAVVGERCCLVLFFRPLMLKRELPEEEMDPEDVPMPTLGELRAAVRSD</sequence>
<evidence type="ECO:0000256" key="2">
    <source>
        <dbReference type="ARBA" id="ARBA00022723"/>
    </source>
</evidence>
<keyword evidence="5" id="KW-0408">Iron</keyword>
<proteinExistence type="predicted"/>
<evidence type="ECO:0000259" key="7">
    <source>
        <dbReference type="Pfam" id="PF12851"/>
    </source>
</evidence>
<evidence type="ECO:0000256" key="4">
    <source>
        <dbReference type="ARBA" id="ARBA00023002"/>
    </source>
</evidence>
<name>A0A4Y7TN67_COPMI</name>
<dbReference type="Proteomes" id="UP000298030">
    <property type="component" value="Unassembled WGS sequence"/>
</dbReference>
<keyword evidence="2" id="KW-0479">Metal-binding</keyword>
<dbReference type="InterPro" id="IPR024779">
    <property type="entry name" value="2OGFeDO_JBP1/TET_oxygenase_dom"/>
</dbReference>
<evidence type="ECO:0000256" key="6">
    <source>
        <dbReference type="SAM" id="MobiDB-lite"/>
    </source>
</evidence>
<organism evidence="8 9">
    <name type="scientific">Coprinellus micaceus</name>
    <name type="common">Glistening ink-cap mushroom</name>
    <name type="synonym">Coprinus micaceus</name>
    <dbReference type="NCBI Taxonomy" id="71717"/>
    <lineage>
        <taxon>Eukaryota</taxon>
        <taxon>Fungi</taxon>
        <taxon>Dikarya</taxon>
        <taxon>Basidiomycota</taxon>
        <taxon>Agaricomycotina</taxon>
        <taxon>Agaricomycetes</taxon>
        <taxon>Agaricomycetidae</taxon>
        <taxon>Agaricales</taxon>
        <taxon>Agaricineae</taxon>
        <taxon>Psathyrellaceae</taxon>
        <taxon>Coprinellus</taxon>
    </lineage>
</organism>
<evidence type="ECO:0000256" key="3">
    <source>
        <dbReference type="ARBA" id="ARBA00022964"/>
    </source>
</evidence>
<evidence type="ECO:0000256" key="5">
    <source>
        <dbReference type="ARBA" id="ARBA00023004"/>
    </source>
</evidence>
<keyword evidence="4" id="KW-0560">Oxidoreductase</keyword>
<dbReference type="Gene3D" id="3.60.130.30">
    <property type="match status" value="1"/>
</dbReference>
<dbReference type="EMBL" id="QPFP01000008">
    <property type="protein sequence ID" value="TEB34979.1"/>
    <property type="molecule type" value="Genomic_DNA"/>
</dbReference>
<protein>
    <recommendedName>
        <fullName evidence="7">2OGFeDO JBP1/TET oxygenase domain-containing protein</fullName>
    </recommendedName>
</protein>
<feature type="domain" description="2OGFeDO JBP1/TET oxygenase" evidence="7">
    <location>
        <begin position="212"/>
        <end position="353"/>
    </location>
</feature>
<feature type="region of interest" description="Disordered" evidence="6">
    <location>
        <begin position="364"/>
        <end position="386"/>
    </location>
</feature>
<dbReference type="GO" id="GO:0046872">
    <property type="term" value="F:metal ion binding"/>
    <property type="evidence" value="ECO:0007669"/>
    <property type="project" value="UniProtKB-KW"/>
</dbReference>